<keyword evidence="3" id="KW-1185">Reference proteome</keyword>
<protein>
    <submittedName>
        <fullName evidence="2">PIN domain-containing protein</fullName>
    </submittedName>
</protein>
<organism evidence="2 3">
    <name type="scientific">Floridaenema evergladense BLCC-F167</name>
    <dbReference type="NCBI Taxonomy" id="3153639"/>
    <lineage>
        <taxon>Bacteria</taxon>
        <taxon>Bacillati</taxon>
        <taxon>Cyanobacteriota</taxon>
        <taxon>Cyanophyceae</taxon>
        <taxon>Oscillatoriophycideae</taxon>
        <taxon>Aerosakkonematales</taxon>
        <taxon>Aerosakkonemataceae</taxon>
        <taxon>Floridanema</taxon>
        <taxon>Floridanema evergladense</taxon>
    </lineage>
</organism>
<evidence type="ECO:0000313" key="3">
    <source>
        <dbReference type="Proteomes" id="UP001576780"/>
    </source>
</evidence>
<dbReference type="RefSeq" id="WP_413277700.1">
    <property type="nucleotide sequence ID" value="NZ_JBHFNT010000101.1"/>
</dbReference>
<evidence type="ECO:0000313" key="2">
    <source>
        <dbReference type="EMBL" id="MFB2835287.1"/>
    </source>
</evidence>
<dbReference type="Pfam" id="PF01850">
    <property type="entry name" value="PIN"/>
    <property type="match status" value="1"/>
</dbReference>
<dbReference type="SUPFAM" id="SSF88723">
    <property type="entry name" value="PIN domain-like"/>
    <property type="match status" value="1"/>
</dbReference>
<dbReference type="InterPro" id="IPR002716">
    <property type="entry name" value="PIN_dom"/>
</dbReference>
<gene>
    <name evidence="2" type="ORF">ACE1CA_12220</name>
</gene>
<name>A0ABV4WJN7_9CYAN</name>
<comment type="caution">
    <text evidence="2">The sequence shown here is derived from an EMBL/GenBank/DDBJ whole genome shotgun (WGS) entry which is preliminary data.</text>
</comment>
<dbReference type="Gene3D" id="3.40.50.1010">
    <property type="entry name" value="5'-nuclease"/>
    <property type="match status" value="1"/>
</dbReference>
<reference evidence="2 3" key="1">
    <citation type="submission" date="2024-09" db="EMBL/GenBank/DDBJ databases">
        <title>Floridaenema gen nov. (Aerosakkonemataceae, Aerosakkonematales ord. nov., Cyanobacteria) from benthic tropical and subtropical fresh waters, with the description of four new species.</title>
        <authorList>
            <person name="Moretto J.A."/>
            <person name="Berthold D.E."/>
            <person name="Lefler F.W."/>
            <person name="Huang I.-S."/>
            <person name="Laughinghouse H. IV."/>
        </authorList>
    </citation>
    <scope>NUCLEOTIDE SEQUENCE [LARGE SCALE GENOMIC DNA]</scope>
    <source>
        <strain evidence="2 3">BLCC-F167</strain>
    </source>
</reference>
<dbReference type="InterPro" id="IPR029060">
    <property type="entry name" value="PIN-like_dom_sf"/>
</dbReference>
<dbReference type="Proteomes" id="UP001576780">
    <property type="component" value="Unassembled WGS sequence"/>
</dbReference>
<proteinExistence type="predicted"/>
<dbReference type="CDD" id="cd18692">
    <property type="entry name" value="PIN_VapC-like"/>
    <property type="match status" value="1"/>
</dbReference>
<sequence length="143" mass="16357">MSEATKYSCFVDSNIWLYAMIKTSAPDSRQAKAKSLLSSQEDVIVISTQIVNEVCVNLIKKSLLDEQQIEDLIKSFYKKYRVIEINLPILLKASQLRKQYSFSFWDSLIVASALHADTKIIYSEDMQDGLKVLDKVEIVNPFN</sequence>
<evidence type="ECO:0000259" key="1">
    <source>
        <dbReference type="Pfam" id="PF01850"/>
    </source>
</evidence>
<dbReference type="EMBL" id="JBHFNT010000101">
    <property type="protein sequence ID" value="MFB2835287.1"/>
    <property type="molecule type" value="Genomic_DNA"/>
</dbReference>
<accession>A0ABV4WJN7</accession>
<feature type="domain" description="PIN" evidence="1">
    <location>
        <begin position="10"/>
        <end position="125"/>
    </location>
</feature>